<dbReference type="KEGG" id="cki:Calkr_0492"/>
<dbReference type="SUPFAM" id="SSF110738">
    <property type="entry name" value="Glycerate kinase I"/>
    <property type="match status" value="1"/>
</dbReference>
<dbReference type="Gene3D" id="3.90.1510.10">
    <property type="entry name" value="Glycerate kinase, domain 2"/>
    <property type="match status" value="1"/>
</dbReference>
<keyword evidence="3 4" id="KW-0418">Kinase</keyword>
<dbReference type="InterPro" id="IPR036129">
    <property type="entry name" value="Glycerate_kinase_sf"/>
</dbReference>
<reference evidence="5 6" key="2">
    <citation type="journal article" date="2011" name="J. Bacteriol.">
        <title>Complete genome sequences for the anaerobic, extremely thermophilic plant biomass-degrading bacteria Caldicellulosiruptor hydrothermalis, Caldicellulosiruptor kristjanssonii, Caldicellulosiruptor kronotskyensis, Caldicellulosiruptor owensenis, and Caldicellulosiruptor lactoaceticus.</title>
        <authorList>
            <person name="Blumer-Schuette S.E."/>
            <person name="Ozdemir I."/>
            <person name="Mistry D."/>
            <person name="Lucas S."/>
            <person name="Lapidus A."/>
            <person name="Cheng J.F."/>
            <person name="Goodwin L.A."/>
            <person name="Pitluck S."/>
            <person name="Land M.L."/>
            <person name="Hauser L.J."/>
            <person name="Woyke T."/>
            <person name="Mikhailova N."/>
            <person name="Pati A."/>
            <person name="Kyrpides N.C."/>
            <person name="Ivanova N."/>
            <person name="Detter J.C."/>
            <person name="Walston-Davenport K."/>
            <person name="Han S."/>
            <person name="Adams M.W."/>
            <person name="Kelly R.M."/>
        </authorList>
    </citation>
    <scope>NUCLEOTIDE SEQUENCE [LARGE SCALE GENOMIC DNA]</scope>
    <source>
        <strain evidence="6">ATCC 700853 / DSM 12137 / I77R1B</strain>
    </source>
</reference>
<dbReference type="OrthoDB" id="9774290at2"/>
<keyword evidence="6" id="KW-1185">Reference proteome</keyword>
<dbReference type="PANTHER" id="PTHR21599">
    <property type="entry name" value="GLYCERATE KINASE"/>
    <property type="match status" value="1"/>
</dbReference>
<dbReference type="InterPro" id="IPR004381">
    <property type="entry name" value="Glycerate_kinase"/>
</dbReference>
<reference key="1">
    <citation type="submission" date="2010-11" db="EMBL/GenBank/DDBJ databases">
        <title>Complete sequence of chromosome of Caldicellulosiruptor kristjanssonii 177R1B.</title>
        <authorList>
            <consortium name="US DOE Joint Genome Institute"/>
            <person name="Lucas S."/>
            <person name="Copeland A."/>
            <person name="Lapidus A."/>
            <person name="Cheng J.-F."/>
            <person name="Bruce D."/>
            <person name="Goodwin L."/>
            <person name="Pitluck S."/>
            <person name="Davenport K."/>
            <person name="Detter J.C."/>
            <person name="Han C."/>
            <person name="Tapia R."/>
            <person name="Land M."/>
            <person name="Hauser L."/>
            <person name="Jeffries C."/>
            <person name="Kyrpides N."/>
            <person name="Ivanova N."/>
            <person name="Mikhailova N."/>
            <person name="Blumer-Schuette S.E."/>
            <person name="Kelly R.M."/>
            <person name="Woyke T."/>
        </authorList>
    </citation>
    <scope>NUCLEOTIDE SEQUENCE</scope>
    <source>
        <strain>177R1B</strain>
    </source>
</reference>
<name>E4S9I6_CALA7</name>
<comment type="similarity">
    <text evidence="1 4">Belongs to the glycerate kinase type-1 family.</text>
</comment>
<protein>
    <submittedName>
        <fullName evidence="5">Glycerate kinase</fullName>
        <ecNumber evidence="5">2.7.1.31</ecNumber>
    </submittedName>
</protein>
<dbReference type="EMBL" id="CP002326">
    <property type="protein sequence ID" value="ADQ40040.1"/>
    <property type="molecule type" value="Genomic_DNA"/>
</dbReference>
<dbReference type="GO" id="GO:0008887">
    <property type="term" value="F:glycerate kinase activity"/>
    <property type="evidence" value="ECO:0007669"/>
    <property type="project" value="UniProtKB-UniRule"/>
</dbReference>
<sequence>MKYLVAPDKYKGSFDAFVASEIIKEAIVEVDKGAEVFQLPLADGGEGTLTALSKIFGAKIEEVEVNDPLFRKIKSRMGFFEDKAIIEMAECSGLLLLKDEERNPLYTTTYGVGELIKYAISKGVKEIIIGIGGSATNDAGTGMLSALGMKFLDENGHELKPTGENLIKIKKIDDSEFLKDVQKVKFTVLCDVTNPLYGENGAAYVFAPQKGADENAVKLLDEGLKNFANVAKEYLGKDISLSSGAGAAGGLGFALLAFLNAQYVSGIDYILSASNAEEHVKWTDIVITGEGRFDRQSLSGKSTIGIARLGAKFGKMVIVISGSIDCPFEEYTKEGITSIFSIVDMASSLDRCLKEAPRLLKETAKSIINLILKTKRGLS</sequence>
<dbReference type="HOGENOM" id="CLU_028255_0_0_9"/>
<dbReference type="PANTHER" id="PTHR21599:SF0">
    <property type="entry name" value="GLYCERATE KINASE"/>
    <property type="match status" value="1"/>
</dbReference>
<evidence type="ECO:0000313" key="5">
    <source>
        <dbReference type="EMBL" id="ADQ40040.1"/>
    </source>
</evidence>
<dbReference type="STRING" id="632335.Calkr_0492"/>
<dbReference type="Proteomes" id="UP000009256">
    <property type="component" value="Chromosome"/>
</dbReference>
<dbReference type="EC" id="2.7.1.31" evidence="5"/>
<dbReference type="Gene3D" id="3.40.50.10350">
    <property type="entry name" value="Glycerate kinase, domain 1"/>
    <property type="match status" value="1"/>
</dbReference>
<evidence type="ECO:0000256" key="1">
    <source>
        <dbReference type="ARBA" id="ARBA00006284"/>
    </source>
</evidence>
<evidence type="ECO:0000256" key="4">
    <source>
        <dbReference type="PIRNR" id="PIRNR006078"/>
    </source>
</evidence>
<dbReference type="Pfam" id="PF02595">
    <property type="entry name" value="Gly_kinase"/>
    <property type="match status" value="1"/>
</dbReference>
<dbReference type="InterPro" id="IPR018193">
    <property type="entry name" value="Glyc_kinase_flavodox-like_fold"/>
</dbReference>
<dbReference type="AlphaFoldDB" id="E4S9I6"/>
<dbReference type="InterPro" id="IPR018197">
    <property type="entry name" value="Glycerate_kinase_RE-like"/>
</dbReference>
<organism evidence="5 6">
    <name type="scientific">Caldicellulosiruptor acetigenus (strain ATCC 700853 / DSM 12137 / I77R1B)</name>
    <name type="common">Caldicellulosiruptor kristjanssonii</name>
    <dbReference type="NCBI Taxonomy" id="632335"/>
    <lineage>
        <taxon>Bacteria</taxon>
        <taxon>Bacillati</taxon>
        <taxon>Bacillota</taxon>
        <taxon>Bacillota incertae sedis</taxon>
        <taxon>Caldicellulosiruptorales</taxon>
        <taxon>Caldicellulosiruptoraceae</taxon>
        <taxon>Caldicellulosiruptor</taxon>
    </lineage>
</organism>
<evidence type="ECO:0000313" key="6">
    <source>
        <dbReference type="Proteomes" id="UP000009256"/>
    </source>
</evidence>
<proteinExistence type="inferred from homology"/>
<dbReference type="RefSeq" id="WP_013431880.1">
    <property type="nucleotide sequence ID" value="NC_014721.1"/>
</dbReference>
<gene>
    <name evidence="5" type="ordered locus">Calkr_0492</name>
</gene>
<accession>E4S9I6</accession>
<dbReference type="eggNOG" id="COG1929">
    <property type="taxonomic scope" value="Bacteria"/>
</dbReference>
<dbReference type="GO" id="GO:0031388">
    <property type="term" value="P:organic acid phosphorylation"/>
    <property type="evidence" value="ECO:0007669"/>
    <property type="project" value="UniProtKB-UniRule"/>
</dbReference>
<evidence type="ECO:0000256" key="3">
    <source>
        <dbReference type="ARBA" id="ARBA00022777"/>
    </source>
</evidence>
<dbReference type="NCBIfam" id="TIGR00045">
    <property type="entry name" value="glycerate kinase"/>
    <property type="match status" value="1"/>
</dbReference>
<evidence type="ECO:0000256" key="2">
    <source>
        <dbReference type="ARBA" id="ARBA00022679"/>
    </source>
</evidence>
<keyword evidence="2 4" id="KW-0808">Transferase</keyword>
<dbReference type="PIRSF" id="PIRSF006078">
    <property type="entry name" value="GlxK"/>
    <property type="match status" value="1"/>
</dbReference>